<dbReference type="RefSeq" id="WP_276306722.1">
    <property type="nucleotide sequence ID" value="NZ_CP119993.1"/>
</dbReference>
<organism evidence="1 2">
    <name type="scientific">Halomarina halobia</name>
    <dbReference type="NCBI Taxonomy" id="3033386"/>
    <lineage>
        <taxon>Archaea</taxon>
        <taxon>Methanobacteriati</taxon>
        <taxon>Methanobacteriota</taxon>
        <taxon>Stenosarchaea group</taxon>
        <taxon>Halobacteria</taxon>
        <taxon>Halobacteriales</taxon>
        <taxon>Natronomonadaceae</taxon>
        <taxon>Halomarina</taxon>
    </lineage>
</organism>
<evidence type="ECO:0000313" key="2">
    <source>
        <dbReference type="Proteomes" id="UP001596547"/>
    </source>
</evidence>
<accession>A0ABD6ACY3</accession>
<gene>
    <name evidence="1" type="primary">rdfA</name>
    <name evidence="1" type="ORF">ACFQPE_16770</name>
</gene>
<keyword evidence="2" id="KW-1185">Reference proteome</keyword>
<sequence length="213" mass="24026">MGTDDGRHTVNCNCKVGSVAESYDIGGITYELEDLWTADGDEGYSLRELADYFNRAVLESAMRGVGIDPLDGDVANVYRLLTDDEASPGSRVEAERRLEREGTSADRLRDDFVTHQTIYRHLKNCLEAEYQRREPNPRTRIQRDIERMEGLQNRTTVIVEEIVRRLHDAELVSIGGFDVYNDVRIVCEECAKQYSPRELLQRGGCGCGVDGSS</sequence>
<evidence type="ECO:0000313" key="1">
    <source>
        <dbReference type="EMBL" id="MFC7318434.1"/>
    </source>
</evidence>
<dbReference type="AlphaFoldDB" id="A0ABD6ACY3"/>
<protein>
    <submittedName>
        <fullName evidence="1">Rod-determining factor RdfA</fullName>
    </submittedName>
</protein>
<dbReference type="Pfam" id="PF21811">
    <property type="entry name" value="RdfA"/>
    <property type="match status" value="1"/>
</dbReference>
<comment type="caution">
    <text evidence="1">The sequence shown here is derived from an EMBL/GenBank/DDBJ whole genome shotgun (WGS) entry which is preliminary data.</text>
</comment>
<proteinExistence type="predicted"/>
<dbReference type="Proteomes" id="UP001596547">
    <property type="component" value="Unassembled WGS sequence"/>
</dbReference>
<reference evidence="1 2" key="1">
    <citation type="journal article" date="2019" name="Int. J. Syst. Evol. Microbiol.">
        <title>The Global Catalogue of Microorganisms (GCM) 10K type strain sequencing project: providing services to taxonomists for standard genome sequencing and annotation.</title>
        <authorList>
            <consortium name="The Broad Institute Genomics Platform"/>
            <consortium name="The Broad Institute Genome Sequencing Center for Infectious Disease"/>
            <person name="Wu L."/>
            <person name="Ma J."/>
        </authorList>
    </citation>
    <scope>NUCLEOTIDE SEQUENCE [LARGE SCALE GENOMIC DNA]</scope>
    <source>
        <strain evidence="1 2">PSR21</strain>
    </source>
</reference>
<name>A0ABD6ACY3_9EURY</name>
<dbReference type="InterPro" id="IPR048925">
    <property type="entry name" value="RdfA"/>
</dbReference>
<dbReference type="EMBL" id="JBHTBF010000003">
    <property type="protein sequence ID" value="MFC7318434.1"/>
    <property type="molecule type" value="Genomic_DNA"/>
</dbReference>
<dbReference type="GeneID" id="79317386"/>